<dbReference type="PANTHER" id="PTHR19969:SF5">
    <property type="entry name" value="CRK-LIKE PROTEIN"/>
    <property type="match status" value="1"/>
</dbReference>
<dbReference type="InterPro" id="IPR027370">
    <property type="entry name" value="Znf-RING_euk"/>
</dbReference>
<evidence type="ECO:0000256" key="2">
    <source>
        <dbReference type="ARBA" id="ARBA00022771"/>
    </source>
</evidence>
<dbReference type="Pfam" id="PF13445">
    <property type="entry name" value="zf-RING_UBOX"/>
    <property type="match status" value="1"/>
</dbReference>
<name>A0ABP0EZ00_CLALP</name>
<dbReference type="Pfam" id="PF00017">
    <property type="entry name" value="SH2"/>
    <property type="match status" value="1"/>
</dbReference>
<sequence>MNCGSDFFSSSVAFKQQGTMSTSAQDKVKCPICWESFKAPIRMLACSHNFCHVCLEKLRGNSNNIYCPTCRAVVVLDCNGVEGIPRNRALENVITTFEPGSPTFSKEQVEFQSKPSRTPIIPPKPEHLRCPPEFPRCPLPNFLPPELRLPADEWQNKNWYFGDMTRAEAEKLLRTCICDGSYLIRNSARVIGRYTLSVKASHDRVMHFPVTHQEKDQVLVIRGMRKPFHSMECLIRYFMTNNLDRCGEGQVFLTQPPFKLADLVSRSFT</sequence>
<feature type="domain" description="RING-type" evidence="8">
    <location>
        <begin position="30"/>
        <end position="71"/>
    </location>
</feature>
<evidence type="ECO:0000259" key="7">
    <source>
        <dbReference type="PROSITE" id="PS50001"/>
    </source>
</evidence>
<proteinExistence type="predicted"/>
<dbReference type="InterPro" id="IPR051184">
    <property type="entry name" value="Tyrosine-phos_adapter"/>
</dbReference>
<dbReference type="SUPFAM" id="SSF55550">
    <property type="entry name" value="SH2 domain"/>
    <property type="match status" value="1"/>
</dbReference>
<dbReference type="PANTHER" id="PTHR19969">
    <property type="entry name" value="SH2-SH3 ADAPTOR PROTEIN-RELATED"/>
    <property type="match status" value="1"/>
</dbReference>
<accession>A0ABP0EZ00</accession>
<evidence type="ECO:0000313" key="10">
    <source>
        <dbReference type="Proteomes" id="UP001642483"/>
    </source>
</evidence>
<evidence type="ECO:0000256" key="6">
    <source>
        <dbReference type="PROSITE-ProRule" id="PRU00191"/>
    </source>
</evidence>
<dbReference type="PRINTS" id="PR00401">
    <property type="entry name" value="SH2DOMAIN"/>
</dbReference>
<dbReference type="PROSITE" id="PS00518">
    <property type="entry name" value="ZF_RING_1"/>
    <property type="match status" value="1"/>
</dbReference>
<keyword evidence="10" id="KW-1185">Reference proteome</keyword>
<dbReference type="InterPro" id="IPR000980">
    <property type="entry name" value="SH2"/>
</dbReference>
<evidence type="ECO:0000256" key="4">
    <source>
        <dbReference type="ARBA" id="ARBA00022999"/>
    </source>
</evidence>
<keyword evidence="3" id="KW-0862">Zinc</keyword>
<keyword evidence="4 6" id="KW-0727">SH2 domain</keyword>
<evidence type="ECO:0000256" key="5">
    <source>
        <dbReference type="PROSITE-ProRule" id="PRU00175"/>
    </source>
</evidence>
<dbReference type="Gene3D" id="3.30.40.10">
    <property type="entry name" value="Zinc/RING finger domain, C3HC4 (zinc finger)"/>
    <property type="match status" value="1"/>
</dbReference>
<dbReference type="InterPro" id="IPR017907">
    <property type="entry name" value="Znf_RING_CS"/>
</dbReference>
<dbReference type="SUPFAM" id="SSF57850">
    <property type="entry name" value="RING/U-box"/>
    <property type="match status" value="1"/>
</dbReference>
<dbReference type="PROSITE" id="PS50001">
    <property type="entry name" value="SH2"/>
    <property type="match status" value="1"/>
</dbReference>
<dbReference type="SMART" id="SM00252">
    <property type="entry name" value="SH2"/>
    <property type="match status" value="1"/>
</dbReference>
<protein>
    <recommendedName>
        <fullName evidence="11">SH2 domain-containing protein</fullName>
    </recommendedName>
</protein>
<evidence type="ECO:0000256" key="1">
    <source>
        <dbReference type="ARBA" id="ARBA00022723"/>
    </source>
</evidence>
<gene>
    <name evidence="9" type="ORF">CVLEPA_LOCUS322</name>
</gene>
<keyword evidence="2 5" id="KW-0863">Zinc-finger</keyword>
<dbReference type="SMART" id="SM00184">
    <property type="entry name" value="RING"/>
    <property type="match status" value="1"/>
</dbReference>
<feature type="domain" description="SH2" evidence="7">
    <location>
        <begin position="159"/>
        <end position="257"/>
    </location>
</feature>
<dbReference type="InterPro" id="IPR001841">
    <property type="entry name" value="Znf_RING"/>
</dbReference>
<organism evidence="9 10">
    <name type="scientific">Clavelina lepadiformis</name>
    <name type="common">Light-bulb sea squirt</name>
    <name type="synonym">Ascidia lepadiformis</name>
    <dbReference type="NCBI Taxonomy" id="159417"/>
    <lineage>
        <taxon>Eukaryota</taxon>
        <taxon>Metazoa</taxon>
        <taxon>Chordata</taxon>
        <taxon>Tunicata</taxon>
        <taxon>Ascidiacea</taxon>
        <taxon>Aplousobranchia</taxon>
        <taxon>Clavelinidae</taxon>
        <taxon>Clavelina</taxon>
    </lineage>
</organism>
<evidence type="ECO:0008006" key="11">
    <source>
        <dbReference type="Google" id="ProtNLM"/>
    </source>
</evidence>
<dbReference type="EMBL" id="CAWYQH010000001">
    <property type="protein sequence ID" value="CAK8671272.1"/>
    <property type="molecule type" value="Genomic_DNA"/>
</dbReference>
<dbReference type="PROSITE" id="PS50089">
    <property type="entry name" value="ZF_RING_2"/>
    <property type="match status" value="1"/>
</dbReference>
<dbReference type="CDD" id="cd00173">
    <property type="entry name" value="SH2"/>
    <property type="match status" value="1"/>
</dbReference>
<evidence type="ECO:0000313" key="9">
    <source>
        <dbReference type="EMBL" id="CAK8671272.1"/>
    </source>
</evidence>
<reference evidence="9 10" key="1">
    <citation type="submission" date="2024-02" db="EMBL/GenBank/DDBJ databases">
        <authorList>
            <person name="Daric V."/>
            <person name="Darras S."/>
        </authorList>
    </citation>
    <scope>NUCLEOTIDE SEQUENCE [LARGE SCALE GENOMIC DNA]</scope>
</reference>
<evidence type="ECO:0000259" key="8">
    <source>
        <dbReference type="PROSITE" id="PS50089"/>
    </source>
</evidence>
<comment type="caution">
    <text evidence="9">The sequence shown here is derived from an EMBL/GenBank/DDBJ whole genome shotgun (WGS) entry which is preliminary data.</text>
</comment>
<dbReference type="Proteomes" id="UP001642483">
    <property type="component" value="Unassembled WGS sequence"/>
</dbReference>
<evidence type="ECO:0000256" key="3">
    <source>
        <dbReference type="ARBA" id="ARBA00022833"/>
    </source>
</evidence>
<dbReference type="InterPro" id="IPR036860">
    <property type="entry name" value="SH2_dom_sf"/>
</dbReference>
<keyword evidence="1" id="KW-0479">Metal-binding</keyword>
<dbReference type="Gene3D" id="3.30.505.10">
    <property type="entry name" value="SH2 domain"/>
    <property type="match status" value="1"/>
</dbReference>
<dbReference type="InterPro" id="IPR013083">
    <property type="entry name" value="Znf_RING/FYVE/PHD"/>
</dbReference>